<keyword evidence="2" id="KW-0472">Membrane</keyword>
<organism evidence="3 4">
    <name type="scientific">Dendrobium catenatum</name>
    <dbReference type="NCBI Taxonomy" id="906689"/>
    <lineage>
        <taxon>Eukaryota</taxon>
        <taxon>Viridiplantae</taxon>
        <taxon>Streptophyta</taxon>
        <taxon>Embryophyta</taxon>
        <taxon>Tracheophyta</taxon>
        <taxon>Spermatophyta</taxon>
        <taxon>Magnoliopsida</taxon>
        <taxon>Liliopsida</taxon>
        <taxon>Asparagales</taxon>
        <taxon>Orchidaceae</taxon>
        <taxon>Epidendroideae</taxon>
        <taxon>Malaxideae</taxon>
        <taxon>Dendrobiinae</taxon>
        <taxon>Dendrobium</taxon>
    </lineage>
</organism>
<dbReference type="EMBL" id="KZ502357">
    <property type="protein sequence ID" value="PKU80439.1"/>
    <property type="molecule type" value="Genomic_DNA"/>
</dbReference>
<keyword evidence="4" id="KW-1185">Reference proteome</keyword>
<dbReference type="AlphaFoldDB" id="A0A2I0WXQ1"/>
<keyword evidence="2" id="KW-0812">Transmembrane</keyword>
<gene>
    <name evidence="3" type="ORF">MA16_Dca013854</name>
</gene>
<dbReference type="Proteomes" id="UP000233837">
    <property type="component" value="Unassembled WGS sequence"/>
</dbReference>
<accession>A0A2I0WXQ1</accession>
<sequence length="262" mass="30049">MASSSKRQNVLAKKSHRNSSENFLSKANEDSFPRVIRENDLDEHVARVSGLIRNARLIQHVLRTSIIPKAGDRVNITPLISMVTFLIMSNKPINEAQLILDYLYGLSEIGHAEQKRKRNITLEHLVNYVLEKKYNLFHPDQEYEELLYYNGGSFSAIFKEESGKAHVLSDTKEELKGAPAPANEPNYQDLVQRFDQLETHFDQHFDQIKTHLQQQAAQYQHDMGFMREQMNDIIINVLMMSIYFNLFGGAPPPPPPDQGPSE</sequence>
<feature type="region of interest" description="Disordered" evidence="1">
    <location>
        <begin position="1"/>
        <end position="25"/>
    </location>
</feature>
<protein>
    <submittedName>
        <fullName evidence="3">Uncharacterized protein</fullName>
    </submittedName>
</protein>
<keyword evidence="2" id="KW-1133">Transmembrane helix</keyword>
<evidence type="ECO:0000313" key="3">
    <source>
        <dbReference type="EMBL" id="PKU80439.1"/>
    </source>
</evidence>
<evidence type="ECO:0000256" key="1">
    <source>
        <dbReference type="SAM" id="MobiDB-lite"/>
    </source>
</evidence>
<reference evidence="3 4" key="1">
    <citation type="journal article" date="2016" name="Sci. Rep.">
        <title>The Dendrobium catenatum Lindl. genome sequence provides insights into polysaccharide synthase, floral development and adaptive evolution.</title>
        <authorList>
            <person name="Zhang G.Q."/>
            <person name="Xu Q."/>
            <person name="Bian C."/>
            <person name="Tsai W.C."/>
            <person name="Yeh C.M."/>
            <person name="Liu K.W."/>
            <person name="Yoshida K."/>
            <person name="Zhang L.S."/>
            <person name="Chang S.B."/>
            <person name="Chen F."/>
            <person name="Shi Y."/>
            <person name="Su Y.Y."/>
            <person name="Zhang Y.Q."/>
            <person name="Chen L.J."/>
            <person name="Yin Y."/>
            <person name="Lin M."/>
            <person name="Huang H."/>
            <person name="Deng H."/>
            <person name="Wang Z.W."/>
            <person name="Zhu S.L."/>
            <person name="Zhao X."/>
            <person name="Deng C."/>
            <person name="Niu S.C."/>
            <person name="Huang J."/>
            <person name="Wang M."/>
            <person name="Liu G.H."/>
            <person name="Yang H.J."/>
            <person name="Xiao X.J."/>
            <person name="Hsiao Y.Y."/>
            <person name="Wu W.L."/>
            <person name="Chen Y.Y."/>
            <person name="Mitsuda N."/>
            <person name="Ohme-Takagi M."/>
            <person name="Luo Y.B."/>
            <person name="Van de Peer Y."/>
            <person name="Liu Z.J."/>
        </authorList>
    </citation>
    <scope>NUCLEOTIDE SEQUENCE [LARGE SCALE GENOMIC DNA]</scope>
    <source>
        <tissue evidence="3">The whole plant</tissue>
    </source>
</reference>
<feature type="transmembrane region" description="Helical" evidence="2">
    <location>
        <begin position="233"/>
        <end position="250"/>
    </location>
</feature>
<name>A0A2I0WXQ1_9ASPA</name>
<evidence type="ECO:0000313" key="4">
    <source>
        <dbReference type="Proteomes" id="UP000233837"/>
    </source>
</evidence>
<reference evidence="3 4" key="2">
    <citation type="journal article" date="2017" name="Nature">
        <title>The Apostasia genome and the evolution of orchids.</title>
        <authorList>
            <person name="Zhang G.Q."/>
            <person name="Liu K.W."/>
            <person name="Li Z."/>
            <person name="Lohaus R."/>
            <person name="Hsiao Y.Y."/>
            <person name="Niu S.C."/>
            <person name="Wang J.Y."/>
            <person name="Lin Y.C."/>
            <person name="Xu Q."/>
            <person name="Chen L.J."/>
            <person name="Yoshida K."/>
            <person name="Fujiwara S."/>
            <person name="Wang Z.W."/>
            <person name="Zhang Y.Q."/>
            <person name="Mitsuda N."/>
            <person name="Wang M."/>
            <person name="Liu G.H."/>
            <person name="Pecoraro L."/>
            <person name="Huang H.X."/>
            <person name="Xiao X.J."/>
            <person name="Lin M."/>
            <person name="Wu X.Y."/>
            <person name="Wu W.L."/>
            <person name="Chen Y.Y."/>
            <person name="Chang S.B."/>
            <person name="Sakamoto S."/>
            <person name="Ohme-Takagi M."/>
            <person name="Yagi M."/>
            <person name="Zeng S.J."/>
            <person name="Shen C.Y."/>
            <person name="Yeh C.M."/>
            <person name="Luo Y.B."/>
            <person name="Tsai W.C."/>
            <person name="Van de Peer Y."/>
            <person name="Liu Z.J."/>
        </authorList>
    </citation>
    <scope>NUCLEOTIDE SEQUENCE [LARGE SCALE GENOMIC DNA]</scope>
    <source>
        <tissue evidence="3">The whole plant</tissue>
    </source>
</reference>
<evidence type="ECO:0000256" key="2">
    <source>
        <dbReference type="SAM" id="Phobius"/>
    </source>
</evidence>
<proteinExistence type="predicted"/>